<dbReference type="InterPro" id="IPR025996">
    <property type="entry name" value="MT1864/Rv1816-like_C"/>
</dbReference>
<comment type="caution">
    <text evidence="6">The sequence shown here is derived from an EMBL/GenBank/DDBJ whole genome shotgun (WGS) entry which is preliminary data.</text>
</comment>
<keyword evidence="1" id="KW-0805">Transcription regulation</keyword>
<evidence type="ECO:0000256" key="1">
    <source>
        <dbReference type="ARBA" id="ARBA00023015"/>
    </source>
</evidence>
<dbReference type="RefSeq" id="WP_130348180.1">
    <property type="nucleotide sequence ID" value="NZ_SGWQ01000014.1"/>
</dbReference>
<dbReference type="OrthoDB" id="3173376at2"/>
<sequence length="196" mass="21082">MAPRYHHGDLRAALLDGALEMLRERGVEALSLRELAREIGVSHAAPSRHFKDKRALLDALALKGFQRLSEVMAEAIGRRGAFSTRFRATAAAYVDFAVKDAALLDVMYTNKHAPDVPAELLEAGMRLGEVVLGMIVDGQRAGKVRSGDPTRVSMLILTSLHGFASLRASGMLPAEGADKALDALVSDLARAIRPEA</sequence>
<dbReference type="Gene3D" id="1.10.357.10">
    <property type="entry name" value="Tetracycline Repressor, domain 2"/>
    <property type="match status" value="1"/>
</dbReference>
<organism evidence="6 7">
    <name type="scientific">Herbihabitans rhizosphaerae</name>
    <dbReference type="NCBI Taxonomy" id="1872711"/>
    <lineage>
        <taxon>Bacteria</taxon>
        <taxon>Bacillati</taxon>
        <taxon>Actinomycetota</taxon>
        <taxon>Actinomycetes</taxon>
        <taxon>Pseudonocardiales</taxon>
        <taxon>Pseudonocardiaceae</taxon>
        <taxon>Herbihabitans</taxon>
    </lineage>
</organism>
<dbReference type="InterPro" id="IPR001647">
    <property type="entry name" value="HTH_TetR"/>
</dbReference>
<dbReference type="EMBL" id="SGWQ01000014">
    <property type="protein sequence ID" value="RZS31367.1"/>
    <property type="molecule type" value="Genomic_DNA"/>
</dbReference>
<gene>
    <name evidence="6" type="ORF">EV193_11458</name>
</gene>
<reference evidence="6 7" key="1">
    <citation type="submission" date="2019-02" db="EMBL/GenBank/DDBJ databases">
        <title>Genomic Encyclopedia of Type Strains, Phase IV (KMG-IV): sequencing the most valuable type-strain genomes for metagenomic binning, comparative biology and taxonomic classification.</title>
        <authorList>
            <person name="Goeker M."/>
        </authorList>
    </citation>
    <scope>NUCLEOTIDE SEQUENCE [LARGE SCALE GENOMIC DNA]</scope>
    <source>
        <strain evidence="6 7">DSM 101727</strain>
    </source>
</reference>
<keyword evidence="2 4" id="KW-0238">DNA-binding</keyword>
<dbReference type="PANTHER" id="PTHR30055">
    <property type="entry name" value="HTH-TYPE TRANSCRIPTIONAL REGULATOR RUTR"/>
    <property type="match status" value="1"/>
</dbReference>
<dbReference type="InterPro" id="IPR050109">
    <property type="entry name" value="HTH-type_TetR-like_transc_reg"/>
</dbReference>
<name>A0A4Q7KDT0_9PSEU</name>
<feature type="domain" description="HTH tetR-type" evidence="5">
    <location>
        <begin position="8"/>
        <end position="68"/>
    </location>
</feature>
<dbReference type="SUPFAM" id="SSF46689">
    <property type="entry name" value="Homeodomain-like"/>
    <property type="match status" value="1"/>
</dbReference>
<dbReference type="PROSITE" id="PS50977">
    <property type="entry name" value="HTH_TETR_2"/>
    <property type="match status" value="1"/>
</dbReference>
<dbReference type="AlphaFoldDB" id="A0A4Q7KDT0"/>
<evidence type="ECO:0000259" key="5">
    <source>
        <dbReference type="PROSITE" id="PS50977"/>
    </source>
</evidence>
<evidence type="ECO:0000256" key="3">
    <source>
        <dbReference type="ARBA" id="ARBA00023163"/>
    </source>
</evidence>
<protein>
    <submittedName>
        <fullName evidence="6">TetR family transcriptional regulator</fullName>
    </submittedName>
</protein>
<evidence type="ECO:0000256" key="2">
    <source>
        <dbReference type="ARBA" id="ARBA00023125"/>
    </source>
</evidence>
<keyword evidence="3" id="KW-0804">Transcription</keyword>
<dbReference type="GO" id="GO:0000976">
    <property type="term" value="F:transcription cis-regulatory region binding"/>
    <property type="evidence" value="ECO:0007669"/>
    <property type="project" value="TreeGrafter"/>
</dbReference>
<dbReference type="Proteomes" id="UP000294257">
    <property type="component" value="Unassembled WGS sequence"/>
</dbReference>
<dbReference type="InterPro" id="IPR009057">
    <property type="entry name" value="Homeodomain-like_sf"/>
</dbReference>
<keyword evidence="7" id="KW-1185">Reference proteome</keyword>
<dbReference type="SUPFAM" id="SSF48498">
    <property type="entry name" value="Tetracyclin repressor-like, C-terminal domain"/>
    <property type="match status" value="1"/>
</dbReference>
<dbReference type="Pfam" id="PF13305">
    <property type="entry name" value="TetR_C_33"/>
    <property type="match status" value="1"/>
</dbReference>
<proteinExistence type="predicted"/>
<evidence type="ECO:0000313" key="7">
    <source>
        <dbReference type="Proteomes" id="UP000294257"/>
    </source>
</evidence>
<dbReference type="PRINTS" id="PR00455">
    <property type="entry name" value="HTHTETR"/>
</dbReference>
<feature type="DNA-binding region" description="H-T-H motif" evidence="4">
    <location>
        <begin position="31"/>
        <end position="50"/>
    </location>
</feature>
<dbReference type="InterPro" id="IPR036271">
    <property type="entry name" value="Tet_transcr_reg_TetR-rel_C_sf"/>
</dbReference>
<dbReference type="Pfam" id="PF00440">
    <property type="entry name" value="TetR_N"/>
    <property type="match status" value="1"/>
</dbReference>
<dbReference type="PANTHER" id="PTHR30055:SF220">
    <property type="entry name" value="TETR-FAMILY REGULATORY PROTEIN"/>
    <property type="match status" value="1"/>
</dbReference>
<dbReference type="GO" id="GO:0003700">
    <property type="term" value="F:DNA-binding transcription factor activity"/>
    <property type="evidence" value="ECO:0007669"/>
    <property type="project" value="TreeGrafter"/>
</dbReference>
<evidence type="ECO:0000256" key="4">
    <source>
        <dbReference type="PROSITE-ProRule" id="PRU00335"/>
    </source>
</evidence>
<accession>A0A4Q7KDT0</accession>
<evidence type="ECO:0000313" key="6">
    <source>
        <dbReference type="EMBL" id="RZS31367.1"/>
    </source>
</evidence>